<name>A0AAW2DR67_9ROSI</name>
<evidence type="ECO:0000313" key="1">
    <source>
        <dbReference type="EMBL" id="KAL0013083.1"/>
    </source>
</evidence>
<dbReference type="Proteomes" id="UP001459277">
    <property type="component" value="Unassembled WGS sequence"/>
</dbReference>
<dbReference type="AlphaFoldDB" id="A0AAW2DR67"/>
<proteinExistence type="predicted"/>
<accession>A0AAW2DR67</accession>
<protein>
    <submittedName>
        <fullName evidence="1">Uncharacterized protein</fullName>
    </submittedName>
</protein>
<sequence>MIDVLLLLERAAMDLLPPKDEKGPVHRIIQRMETLERTSTKILLGVMKVVLQNWVVELWRFLSLPIFVMEDLDVEASAETFSKMINLRLLRVSKVHLPHGLNVLSSKLRLIE</sequence>
<comment type="caution">
    <text evidence="1">The sequence shown here is derived from an EMBL/GenBank/DDBJ whole genome shotgun (WGS) entry which is preliminary data.</text>
</comment>
<keyword evidence="2" id="KW-1185">Reference proteome</keyword>
<gene>
    <name evidence="1" type="ORF">SO802_000152</name>
</gene>
<reference evidence="1 2" key="1">
    <citation type="submission" date="2024-01" db="EMBL/GenBank/DDBJ databases">
        <title>A telomere-to-telomere, gap-free genome of sweet tea (Lithocarpus litseifolius).</title>
        <authorList>
            <person name="Zhou J."/>
        </authorList>
    </citation>
    <scope>NUCLEOTIDE SEQUENCE [LARGE SCALE GENOMIC DNA]</scope>
    <source>
        <strain evidence="1">Zhou-2022a</strain>
        <tissue evidence="1">Leaf</tissue>
    </source>
</reference>
<organism evidence="1 2">
    <name type="scientific">Lithocarpus litseifolius</name>
    <dbReference type="NCBI Taxonomy" id="425828"/>
    <lineage>
        <taxon>Eukaryota</taxon>
        <taxon>Viridiplantae</taxon>
        <taxon>Streptophyta</taxon>
        <taxon>Embryophyta</taxon>
        <taxon>Tracheophyta</taxon>
        <taxon>Spermatophyta</taxon>
        <taxon>Magnoliopsida</taxon>
        <taxon>eudicotyledons</taxon>
        <taxon>Gunneridae</taxon>
        <taxon>Pentapetalae</taxon>
        <taxon>rosids</taxon>
        <taxon>fabids</taxon>
        <taxon>Fagales</taxon>
        <taxon>Fagaceae</taxon>
        <taxon>Lithocarpus</taxon>
    </lineage>
</organism>
<dbReference type="EMBL" id="JAZDWU010000001">
    <property type="protein sequence ID" value="KAL0013083.1"/>
    <property type="molecule type" value="Genomic_DNA"/>
</dbReference>
<evidence type="ECO:0000313" key="2">
    <source>
        <dbReference type="Proteomes" id="UP001459277"/>
    </source>
</evidence>